<comment type="caution">
    <text evidence="13">The sequence shown here is derived from an EMBL/GenBank/DDBJ whole genome shotgun (WGS) entry which is preliminary data.</text>
</comment>
<evidence type="ECO:0000256" key="10">
    <source>
        <dbReference type="ARBA" id="ARBA00047767"/>
    </source>
</evidence>
<evidence type="ECO:0000256" key="11">
    <source>
        <dbReference type="HAMAP-Rule" id="MF_01220"/>
    </source>
</evidence>
<comment type="subcellular location">
    <subcellularLocation>
        <location evidence="1 11">Cytoplasm</location>
    </subcellularLocation>
</comment>
<evidence type="ECO:0000256" key="7">
    <source>
        <dbReference type="ARBA" id="ARBA00022777"/>
    </source>
</evidence>
<keyword evidence="9 11" id="KW-0665">Pyrimidine biosynthesis</keyword>
<keyword evidence="8 11" id="KW-0067">ATP-binding</keyword>
<dbReference type="PANTHER" id="PTHR42833">
    <property type="entry name" value="URIDYLATE KINASE"/>
    <property type="match status" value="1"/>
</dbReference>
<proteinExistence type="inferred from homology"/>
<feature type="binding site" evidence="11">
    <location>
        <position position="168"/>
    </location>
    <ligand>
        <name>ATP</name>
        <dbReference type="ChEBI" id="CHEBI:30616"/>
    </ligand>
</feature>
<organism evidence="13 14">
    <name type="scientific">Megasphaera hexanoica</name>
    <dbReference type="NCBI Taxonomy" id="1675036"/>
    <lineage>
        <taxon>Bacteria</taxon>
        <taxon>Bacillati</taxon>
        <taxon>Bacillota</taxon>
        <taxon>Negativicutes</taxon>
        <taxon>Veillonellales</taxon>
        <taxon>Veillonellaceae</taxon>
        <taxon>Megasphaera</taxon>
    </lineage>
</organism>
<comment type="function">
    <text evidence="11">Catalyzes the reversible phosphorylation of UMP to UDP.</text>
</comment>
<dbReference type="NCBIfam" id="TIGR02075">
    <property type="entry name" value="pyrH_bact"/>
    <property type="match status" value="1"/>
</dbReference>
<reference evidence="13 14" key="1">
    <citation type="submission" date="2024-10" db="EMBL/GenBank/DDBJ databases">
        <authorList>
            <person name="Sang B.-I."/>
            <person name="Prabhaharan D."/>
        </authorList>
    </citation>
    <scope>NUCLEOTIDE SEQUENCE [LARGE SCALE GENOMIC DNA]</scope>
    <source>
        <strain evidence="13 14">MH</strain>
    </source>
</reference>
<evidence type="ECO:0000256" key="3">
    <source>
        <dbReference type="ARBA" id="ARBA00007614"/>
    </source>
</evidence>
<comment type="activity regulation">
    <text evidence="11">Allosterically activated by GTP. Inhibited by UTP.</text>
</comment>
<dbReference type="RefSeq" id="WP_072235718.1">
    <property type="nucleotide sequence ID" value="NZ_CP011940.1"/>
</dbReference>
<dbReference type="PANTHER" id="PTHR42833:SF4">
    <property type="entry name" value="URIDYLATE KINASE PUMPKIN, CHLOROPLASTIC"/>
    <property type="match status" value="1"/>
</dbReference>
<keyword evidence="14" id="KW-1185">Reference proteome</keyword>
<feature type="binding site" evidence="11">
    <location>
        <position position="73"/>
    </location>
    <ligand>
        <name>UMP</name>
        <dbReference type="ChEBI" id="CHEBI:57865"/>
    </ligand>
</feature>
<dbReference type="InterPro" id="IPR015963">
    <property type="entry name" value="Uridylate_kinase_bac"/>
</dbReference>
<gene>
    <name evidence="11 13" type="primary">pyrH</name>
    <name evidence="13" type="ORF">ACGTZG_04645</name>
</gene>
<evidence type="ECO:0000313" key="14">
    <source>
        <dbReference type="Proteomes" id="UP001605989"/>
    </source>
</evidence>
<dbReference type="InterPro" id="IPR011817">
    <property type="entry name" value="Uridylate_kinase"/>
</dbReference>
<evidence type="ECO:0000256" key="9">
    <source>
        <dbReference type="ARBA" id="ARBA00022975"/>
    </source>
</evidence>
<dbReference type="InterPro" id="IPR001048">
    <property type="entry name" value="Asp/Glu/Uridylate_kinase"/>
</dbReference>
<comment type="subunit">
    <text evidence="11">Homohexamer.</text>
</comment>
<comment type="caution">
    <text evidence="11">Lacks conserved residue(s) required for the propagation of feature annotation.</text>
</comment>
<dbReference type="HAMAP" id="MF_01220_B">
    <property type="entry name" value="PyrH_B"/>
    <property type="match status" value="1"/>
</dbReference>
<keyword evidence="11" id="KW-0021">Allosteric enzyme</keyword>
<evidence type="ECO:0000256" key="5">
    <source>
        <dbReference type="ARBA" id="ARBA00022679"/>
    </source>
</evidence>
<evidence type="ECO:0000256" key="8">
    <source>
        <dbReference type="ARBA" id="ARBA00022840"/>
    </source>
</evidence>
<evidence type="ECO:0000259" key="12">
    <source>
        <dbReference type="Pfam" id="PF00696"/>
    </source>
</evidence>
<feature type="binding site" evidence="11">
    <location>
        <position position="162"/>
    </location>
    <ligand>
        <name>ATP</name>
        <dbReference type="ChEBI" id="CHEBI:30616"/>
    </ligand>
</feature>
<feature type="binding site" evidence="11">
    <location>
        <begin position="134"/>
        <end position="141"/>
    </location>
    <ligand>
        <name>UMP</name>
        <dbReference type="ChEBI" id="CHEBI:57865"/>
    </ligand>
</feature>
<dbReference type="InterPro" id="IPR036393">
    <property type="entry name" value="AceGlu_kinase-like_sf"/>
</dbReference>
<dbReference type="SUPFAM" id="SSF53633">
    <property type="entry name" value="Carbamate kinase-like"/>
    <property type="match status" value="1"/>
</dbReference>
<comment type="catalytic activity">
    <reaction evidence="10 11">
        <text>UMP + ATP = UDP + ADP</text>
        <dbReference type="Rhea" id="RHEA:24400"/>
        <dbReference type="ChEBI" id="CHEBI:30616"/>
        <dbReference type="ChEBI" id="CHEBI:57865"/>
        <dbReference type="ChEBI" id="CHEBI:58223"/>
        <dbReference type="ChEBI" id="CHEBI:456216"/>
        <dbReference type="EC" id="2.7.4.22"/>
    </reaction>
</comment>
<keyword evidence="6 11" id="KW-0547">Nucleotide-binding</keyword>
<keyword evidence="7 11" id="KW-0418">Kinase</keyword>
<protein>
    <recommendedName>
        <fullName evidence="11">Uridylate kinase</fullName>
        <shortName evidence="11">UK</shortName>
        <ecNumber evidence="11">2.7.4.22</ecNumber>
    </recommendedName>
    <alternativeName>
        <fullName evidence="11">Uridine monophosphate kinase</fullName>
        <shortName evidence="11">UMP kinase</shortName>
        <shortName evidence="11">UMPK</shortName>
    </alternativeName>
</protein>
<dbReference type="Pfam" id="PF00696">
    <property type="entry name" value="AA_kinase"/>
    <property type="match status" value="1"/>
</dbReference>
<sequence>MNRKYKRVVLKLSGEALAGSQGYGIDPVTVDVISKQVVEVANKGIQVAIVVGGGNIWRGLSGKAKGMDRVSADYMGMLATVMNALALQDAIEKNGVVTRVQTAITMQQVAEPYIRRRAIRHMEKGRVVIFGAGTGNPYFSTDTTAALRAAEIDADAILMAKNGVDGVYDSDPKVNPDAKMYTHLSFLDVIQKQLGVMDATATTLCMNNNIPIVVFNIDTKGNIVAACSGEEIGTLVDKEG</sequence>
<comment type="similarity">
    <text evidence="3 11">Belongs to the UMP kinase family.</text>
</comment>
<evidence type="ECO:0000313" key="13">
    <source>
        <dbReference type="EMBL" id="MFG6272471.1"/>
    </source>
</evidence>
<dbReference type="GO" id="GO:0033862">
    <property type="term" value="F:UMP kinase activity"/>
    <property type="evidence" value="ECO:0007669"/>
    <property type="project" value="UniProtKB-EC"/>
</dbReference>
<accession>A0ABW7DMA5</accession>
<dbReference type="CDD" id="cd04254">
    <property type="entry name" value="AAK_UMPK-PyrH-Ec"/>
    <property type="match status" value="1"/>
</dbReference>
<evidence type="ECO:0000256" key="6">
    <source>
        <dbReference type="ARBA" id="ARBA00022741"/>
    </source>
</evidence>
<dbReference type="EC" id="2.7.4.22" evidence="11"/>
<evidence type="ECO:0000256" key="2">
    <source>
        <dbReference type="ARBA" id="ARBA00004791"/>
    </source>
</evidence>
<dbReference type="Proteomes" id="UP001605989">
    <property type="component" value="Unassembled WGS sequence"/>
</dbReference>
<keyword evidence="4 11" id="KW-0963">Cytoplasm</keyword>
<dbReference type="Gene3D" id="3.40.1160.10">
    <property type="entry name" value="Acetylglutamate kinase-like"/>
    <property type="match status" value="1"/>
</dbReference>
<feature type="binding site" evidence="11">
    <location>
        <position position="171"/>
    </location>
    <ligand>
        <name>ATP</name>
        <dbReference type="ChEBI" id="CHEBI:30616"/>
    </ligand>
</feature>
<feature type="binding site" evidence="11">
    <location>
        <begin position="11"/>
        <end position="14"/>
    </location>
    <ligand>
        <name>ATP</name>
        <dbReference type="ChEBI" id="CHEBI:30616"/>
    </ligand>
</feature>
<feature type="binding site" evidence="11">
    <location>
        <position position="53"/>
    </location>
    <ligand>
        <name>UMP</name>
        <dbReference type="ChEBI" id="CHEBI:57865"/>
    </ligand>
</feature>
<evidence type="ECO:0000256" key="1">
    <source>
        <dbReference type="ARBA" id="ARBA00004496"/>
    </source>
</evidence>
<feature type="binding site" evidence="11">
    <location>
        <position position="54"/>
    </location>
    <ligand>
        <name>ATP</name>
        <dbReference type="ChEBI" id="CHEBI:30616"/>
    </ligand>
</feature>
<dbReference type="PIRSF" id="PIRSF005650">
    <property type="entry name" value="Uridylate_kin"/>
    <property type="match status" value="1"/>
</dbReference>
<comment type="pathway">
    <text evidence="2 11">Pyrimidine metabolism; CTP biosynthesis via de novo pathway; UDP from UMP (UMPK route): step 1/1.</text>
</comment>
<evidence type="ECO:0000256" key="4">
    <source>
        <dbReference type="ARBA" id="ARBA00022490"/>
    </source>
</evidence>
<dbReference type="EMBL" id="JBIEKR010000003">
    <property type="protein sequence ID" value="MFG6272471.1"/>
    <property type="molecule type" value="Genomic_DNA"/>
</dbReference>
<feature type="domain" description="Aspartate/glutamate/uridylate kinase" evidence="12">
    <location>
        <begin position="6"/>
        <end position="216"/>
    </location>
</feature>
<feature type="region of interest" description="Involved in allosteric activation by GTP" evidence="11">
    <location>
        <begin position="19"/>
        <end position="24"/>
    </location>
</feature>
<name>A0ABW7DMA5_9FIRM</name>
<keyword evidence="5 11" id="KW-0808">Transferase</keyword>
<feature type="binding site" evidence="11">
    <location>
        <position position="58"/>
    </location>
    <ligand>
        <name>ATP</name>
        <dbReference type="ChEBI" id="CHEBI:30616"/>
    </ligand>
</feature>